<keyword evidence="4" id="KW-1185">Reference proteome</keyword>
<organism evidence="3 4">
    <name type="scientific">Microcoleus anatoxicus PTRS2</name>
    <dbReference type="NCBI Taxonomy" id="2705321"/>
    <lineage>
        <taxon>Bacteria</taxon>
        <taxon>Bacillati</taxon>
        <taxon>Cyanobacteriota</taxon>
        <taxon>Cyanophyceae</taxon>
        <taxon>Oscillatoriophycideae</taxon>
        <taxon>Oscillatoriales</taxon>
        <taxon>Microcoleaceae</taxon>
        <taxon>Microcoleus</taxon>
        <taxon>Microcoleus anatoxicus</taxon>
    </lineage>
</organism>
<dbReference type="SUPFAM" id="SSF53383">
    <property type="entry name" value="PLP-dependent transferases"/>
    <property type="match status" value="1"/>
</dbReference>
<dbReference type="GO" id="GO:0008483">
    <property type="term" value="F:transaminase activity"/>
    <property type="evidence" value="ECO:0007669"/>
    <property type="project" value="UniProtKB-KW"/>
</dbReference>
<accession>A0ABU8YVR7</accession>
<dbReference type="Gene3D" id="3.90.1150.10">
    <property type="entry name" value="Aspartate Aminotransferase, domain 1"/>
    <property type="match status" value="1"/>
</dbReference>
<evidence type="ECO:0000313" key="3">
    <source>
        <dbReference type="EMBL" id="MEK0188474.1"/>
    </source>
</evidence>
<dbReference type="Proteomes" id="UP001384579">
    <property type="component" value="Unassembled WGS sequence"/>
</dbReference>
<dbReference type="PANTHER" id="PTHR43092">
    <property type="entry name" value="L-CYSTEINE DESULFHYDRASE"/>
    <property type="match status" value="1"/>
</dbReference>
<proteinExistence type="predicted"/>
<evidence type="ECO:0000256" key="1">
    <source>
        <dbReference type="ARBA" id="ARBA00022898"/>
    </source>
</evidence>
<sequence length="398" mass="43952">MNLEHWLLDRDITFLNHGSFGACPIPVLEAQTSFREQLEREPLRFLMREFEPLLDNARNELAAFIGTSSDELAFVPNATTGVNAVLRSLSFAPGDELLTTNQEYNACRNTLDFVASRTGATVIVAEVPFPIESPQQVIEAVIKCVSPQTKLVLLDHIVSQTGLIFPIKQLVSELAQRGVDVLVDGSHAPGMIALNLDEIGAAYYTGNCHKWLCAPKGAGFLYVRRDKQDAIRPTTISHGANSPRTDKSRFQLEFDWMGTVDPSAYLCVPVAIDFMGSLLEGGWPELMAKNHALALAGRQILLDKLDLPQPCPDEMVGSMAVVQLTDAKFDAVGKSGIAPLQEALWEIFKIEVPVIPWSDANQQLLRISAQFYNTLPQYEYLAKALVELIGTKFIEKPD</sequence>
<evidence type="ECO:0000259" key="2">
    <source>
        <dbReference type="Pfam" id="PF00266"/>
    </source>
</evidence>
<dbReference type="InterPro" id="IPR015424">
    <property type="entry name" value="PyrdxlP-dep_Trfase"/>
</dbReference>
<reference evidence="3 4" key="1">
    <citation type="journal article" date="2020" name="Harmful Algae">
        <title>Molecular and morphological characterization of a novel dihydroanatoxin-a producing Microcoleus species (cyanobacteria) from the Russian River, California, USA.</title>
        <authorList>
            <person name="Conklin K.Y."/>
            <person name="Stancheva R."/>
            <person name="Otten T.G."/>
            <person name="Fadness R."/>
            <person name="Boyer G.L."/>
            <person name="Read B."/>
            <person name="Zhang X."/>
            <person name="Sheath R.G."/>
        </authorList>
    </citation>
    <scope>NUCLEOTIDE SEQUENCE [LARGE SCALE GENOMIC DNA]</scope>
    <source>
        <strain evidence="3 4">PTRS2</strain>
    </source>
</reference>
<dbReference type="PANTHER" id="PTHR43092:SF2">
    <property type="entry name" value="HERCYNYLCYSTEINE SULFOXIDE LYASE"/>
    <property type="match status" value="1"/>
</dbReference>
<dbReference type="RefSeq" id="WP_340520358.1">
    <property type="nucleotide sequence ID" value="NZ_JBBLXS010000633.1"/>
</dbReference>
<dbReference type="InterPro" id="IPR000192">
    <property type="entry name" value="Aminotrans_V_dom"/>
</dbReference>
<gene>
    <name evidence="3" type="ORF">WMG39_27055</name>
</gene>
<keyword evidence="1" id="KW-0663">Pyridoxal phosphate</keyword>
<keyword evidence="3" id="KW-0808">Transferase</keyword>
<dbReference type="Pfam" id="PF00266">
    <property type="entry name" value="Aminotran_5"/>
    <property type="match status" value="1"/>
</dbReference>
<comment type="caution">
    <text evidence="3">The sequence shown here is derived from an EMBL/GenBank/DDBJ whole genome shotgun (WGS) entry which is preliminary data.</text>
</comment>
<name>A0ABU8YVR7_9CYAN</name>
<evidence type="ECO:0000313" key="4">
    <source>
        <dbReference type="Proteomes" id="UP001384579"/>
    </source>
</evidence>
<feature type="domain" description="Aminotransferase class V" evidence="2">
    <location>
        <begin position="46"/>
        <end position="245"/>
    </location>
</feature>
<dbReference type="InterPro" id="IPR015421">
    <property type="entry name" value="PyrdxlP-dep_Trfase_major"/>
</dbReference>
<keyword evidence="3" id="KW-0032">Aminotransferase</keyword>
<dbReference type="Gene3D" id="3.40.640.10">
    <property type="entry name" value="Type I PLP-dependent aspartate aminotransferase-like (Major domain)"/>
    <property type="match status" value="1"/>
</dbReference>
<protein>
    <submittedName>
        <fullName evidence="3">Aminotransferase class V-fold PLP-dependent enzyme</fullName>
    </submittedName>
</protein>
<dbReference type="InterPro" id="IPR015422">
    <property type="entry name" value="PyrdxlP-dep_Trfase_small"/>
</dbReference>
<dbReference type="EMBL" id="JBBLXS010000633">
    <property type="protein sequence ID" value="MEK0188474.1"/>
    <property type="molecule type" value="Genomic_DNA"/>
</dbReference>